<proteinExistence type="predicted"/>
<dbReference type="EMBL" id="GBRH01247846">
    <property type="protein sequence ID" value="JAD50049.1"/>
    <property type="molecule type" value="Transcribed_RNA"/>
</dbReference>
<protein>
    <submittedName>
        <fullName evidence="1">Uncharacterized protein</fullName>
    </submittedName>
</protein>
<evidence type="ECO:0000313" key="1">
    <source>
        <dbReference type="EMBL" id="JAD50049.1"/>
    </source>
</evidence>
<dbReference type="AlphaFoldDB" id="A0A0A9AEI6"/>
<name>A0A0A9AEI6_ARUDO</name>
<accession>A0A0A9AEI6</accession>
<reference evidence="1" key="2">
    <citation type="journal article" date="2015" name="Data Brief">
        <title>Shoot transcriptome of the giant reed, Arundo donax.</title>
        <authorList>
            <person name="Barrero R.A."/>
            <person name="Guerrero F.D."/>
            <person name="Moolhuijzen P."/>
            <person name="Goolsby J.A."/>
            <person name="Tidwell J."/>
            <person name="Bellgard S.E."/>
            <person name="Bellgard M.I."/>
        </authorList>
    </citation>
    <scope>NUCLEOTIDE SEQUENCE</scope>
    <source>
        <tissue evidence="1">Shoot tissue taken approximately 20 cm above the soil surface</tissue>
    </source>
</reference>
<organism evidence="1">
    <name type="scientific">Arundo donax</name>
    <name type="common">Giant reed</name>
    <name type="synonym">Donax arundinaceus</name>
    <dbReference type="NCBI Taxonomy" id="35708"/>
    <lineage>
        <taxon>Eukaryota</taxon>
        <taxon>Viridiplantae</taxon>
        <taxon>Streptophyta</taxon>
        <taxon>Embryophyta</taxon>
        <taxon>Tracheophyta</taxon>
        <taxon>Spermatophyta</taxon>
        <taxon>Magnoliopsida</taxon>
        <taxon>Liliopsida</taxon>
        <taxon>Poales</taxon>
        <taxon>Poaceae</taxon>
        <taxon>PACMAD clade</taxon>
        <taxon>Arundinoideae</taxon>
        <taxon>Arundineae</taxon>
        <taxon>Arundo</taxon>
    </lineage>
</organism>
<sequence length="21" mass="2438">MNNSFTIQIQIRNLTSGSVWK</sequence>
<reference evidence="1" key="1">
    <citation type="submission" date="2014-09" db="EMBL/GenBank/DDBJ databases">
        <authorList>
            <person name="Magalhaes I.L.F."/>
            <person name="Oliveira U."/>
            <person name="Santos F.R."/>
            <person name="Vidigal T.H.D.A."/>
            <person name="Brescovit A.D."/>
            <person name="Santos A.J."/>
        </authorList>
    </citation>
    <scope>NUCLEOTIDE SEQUENCE</scope>
    <source>
        <tissue evidence="1">Shoot tissue taken approximately 20 cm above the soil surface</tissue>
    </source>
</reference>